<protein>
    <submittedName>
        <fullName evidence="3">Uncharacterized protein</fullName>
    </submittedName>
</protein>
<evidence type="ECO:0000313" key="3">
    <source>
        <dbReference type="EMBL" id="RLN61524.1"/>
    </source>
</evidence>
<comment type="caution">
    <text evidence="3">The sequence shown here is derived from an EMBL/GenBank/DDBJ whole genome shotgun (WGS) entry which is preliminary data.</text>
</comment>
<organism evidence="3 4">
    <name type="scientific">Phytophthora kernoviae</name>
    <dbReference type="NCBI Taxonomy" id="325452"/>
    <lineage>
        <taxon>Eukaryota</taxon>
        <taxon>Sar</taxon>
        <taxon>Stramenopiles</taxon>
        <taxon>Oomycota</taxon>
        <taxon>Peronosporomycetes</taxon>
        <taxon>Peronosporales</taxon>
        <taxon>Peronosporaceae</taxon>
        <taxon>Phytophthora</taxon>
    </lineage>
</organism>
<dbReference type="OrthoDB" id="338622at2759"/>
<gene>
    <name evidence="2" type="ORF">BBJ29_002485</name>
    <name evidence="3" type="ORF">BBP00_00005344</name>
</gene>
<name>A0A3F2RPA4_9STRA</name>
<evidence type="ECO:0000313" key="4">
    <source>
        <dbReference type="Proteomes" id="UP000277300"/>
    </source>
</evidence>
<dbReference type="EMBL" id="MBDO02000153">
    <property type="protein sequence ID" value="RLN61524.1"/>
    <property type="molecule type" value="Genomic_DNA"/>
</dbReference>
<evidence type="ECO:0000256" key="1">
    <source>
        <dbReference type="SAM" id="MobiDB-lite"/>
    </source>
</evidence>
<reference evidence="4 5" key="1">
    <citation type="submission" date="2018-07" db="EMBL/GenBank/DDBJ databases">
        <title>Genome sequencing of oomycete isolates from Chile give support for New Zealand origin for Phytophthora kernoviae and make available the first Nothophytophthora sp. genome.</title>
        <authorList>
            <person name="Studholme D.J."/>
            <person name="Sanfuentes E."/>
            <person name="Panda P."/>
            <person name="Hill R."/>
            <person name="Sambles C."/>
            <person name="Grant M."/>
            <person name="Williams N.M."/>
            <person name="Mcdougal R.L."/>
        </authorList>
    </citation>
    <scope>NUCLEOTIDE SEQUENCE [LARGE SCALE GENOMIC DNA]</scope>
    <source>
        <strain evidence="3">Chile6</strain>
        <strain evidence="2">Chile7</strain>
    </source>
</reference>
<dbReference type="SUPFAM" id="SSF50978">
    <property type="entry name" value="WD40 repeat-like"/>
    <property type="match status" value="1"/>
</dbReference>
<proteinExistence type="predicted"/>
<sequence>MVRKTASWKTFVDTQDAKETQKTNGKDVVVPLVLWNQPPRVEVAALHVLLLPISQPSQNSSVPTTEEDRGFSNEDEDAQFQMCVFAGTVDGVVLYWRFEKETVAQVNMLVFPGSDSLGQPIVGIVSGTDEWGQSTLVTATKDGALARWQLPNGACAEANASLAKELAPLLGLEMLCNRRFAVVVSEESRLMVLDTWKMQLLYCMDTAQEQIRRSVTVGELRSTPKSHRPSPADQRVEHRLVLVKAVARRV</sequence>
<dbReference type="InterPro" id="IPR036322">
    <property type="entry name" value="WD40_repeat_dom_sf"/>
</dbReference>
<dbReference type="AlphaFoldDB" id="A0A3F2RPA4"/>
<feature type="region of interest" description="Disordered" evidence="1">
    <location>
        <begin position="215"/>
        <end position="235"/>
    </location>
</feature>
<evidence type="ECO:0000313" key="2">
    <source>
        <dbReference type="EMBL" id="RLN58312.1"/>
    </source>
</evidence>
<dbReference type="Proteomes" id="UP000277300">
    <property type="component" value="Unassembled WGS sequence"/>
</dbReference>
<dbReference type="EMBL" id="MBAD02001119">
    <property type="protein sequence ID" value="RLN58312.1"/>
    <property type="molecule type" value="Genomic_DNA"/>
</dbReference>
<dbReference type="Proteomes" id="UP000284657">
    <property type="component" value="Unassembled WGS sequence"/>
</dbReference>
<evidence type="ECO:0000313" key="5">
    <source>
        <dbReference type="Proteomes" id="UP000284657"/>
    </source>
</evidence>
<accession>A0A3F2RPA4</accession>